<name>A0A940MBW5_9ACTN</name>
<accession>A0A940MBW5</accession>
<keyword evidence="3" id="KW-0378">Hydrolase</keyword>
<organism evidence="3 4">
    <name type="scientific">Streptomyces montanisoli</name>
    <dbReference type="NCBI Taxonomy" id="2798581"/>
    <lineage>
        <taxon>Bacteria</taxon>
        <taxon>Bacillati</taxon>
        <taxon>Actinomycetota</taxon>
        <taxon>Actinomycetes</taxon>
        <taxon>Kitasatosporales</taxon>
        <taxon>Streptomycetaceae</taxon>
        <taxon>Streptomyces</taxon>
    </lineage>
</organism>
<protein>
    <submittedName>
        <fullName evidence="3">HNH endonuclease</fullName>
    </submittedName>
</protein>
<evidence type="ECO:0000313" key="4">
    <source>
        <dbReference type="Proteomes" id="UP000670475"/>
    </source>
</evidence>
<dbReference type="SUPFAM" id="SSF54060">
    <property type="entry name" value="His-Me finger endonucleases"/>
    <property type="match status" value="1"/>
</dbReference>
<comment type="caution">
    <text evidence="3">The sequence shown here is derived from an EMBL/GenBank/DDBJ whole genome shotgun (WGS) entry which is preliminary data.</text>
</comment>
<reference evidence="3" key="1">
    <citation type="submission" date="2021-03" db="EMBL/GenBank/DDBJ databases">
        <title>Whole genome sequence of Streptomyces bomunensis MMS17-BM035.</title>
        <authorList>
            <person name="Lee J.H."/>
        </authorList>
    </citation>
    <scope>NUCLEOTIDE SEQUENCE</scope>
    <source>
        <strain evidence="3">MMS17-BM035</strain>
    </source>
</reference>
<feature type="compositionally biased region" description="Polar residues" evidence="1">
    <location>
        <begin position="340"/>
        <end position="361"/>
    </location>
</feature>
<feature type="region of interest" description="Disordered" evidence="1">
    <location>
        <begin position="130"/>
        <end position="154"/>
    </location>
</feature>
<feature type="compositionally biased region" description="Basic residues" evidence="1">
    <location>
        <begin position="136"/>
        <end position="150"/>
    </location>
</feature>
<keyword evidence="3" id="KW-0540">Nuclease</keyword>
<dbReference type="Proteomes" id="UP000670475">
    <property type="component" value="Unassembled WGS sequence"/>
</dbReference>
<dbReference type="CDD" id="cd00085">
    <property type="entry name" value="HNHc"/>
    <property type="match status" value="1"/>
</dbReference>
<dbReference type="GO" id="GO:0004519">
    <property type="term" value="F:endonuclease activity"/>
    <property type="evidence" value="ECO:0007669"/>
    <property type="project" value="UniProtKB-KW"/>
</dbReference>
<dbReference type="Pfam" id="PF13392">
    <property type="entry name" value="HNH_3"/>
    <property type="match status" value="1"/>
</dbReference>
<dbReference type="InterPro" id="IPR044925">
    <property type="entry name" value="His-Me_finger_sf"/>
</dbReference>
<feature type="domain" description="HNH nuclease" evidence="2">
    <location>
        <begin position="98"/>
        <end position="118"/>
    </location>
</feature>
<dbReference type="AlphaFoldDB" id="A0A940MBW5"/>
<evidence type="ECO:0000313" key="3">
    <source>
        <dbReference type="EMBL" id="MBP0460110.1"/>
    </source>
</evidence>
<dbReference type="EMBL" id="JAGIQL010000100">
    <property type="protein sequence ID" value="MBP0460110.1"/>
    <property type="molecule type" value="Genomic_DNA"/>
</dbReference>
<gene>
    <name evidence="3" type="ORF">JFN87_21815</name>
</gene>
<evidence type="ECO:0000256" key="1">
    <source>
        <dbReference type="SAM" id="MobiDB-lite"/>
    </source>
</evidence>
<proteinExistence type="predicted"/>
<dbReference type="InterPro" id="IPR003615">
    <property type="entry name" value="HNH_nuc"/>
</dbReference>
<evidence type="ECO:0000259" key="2">
    <source>
        <dbReference type="Pfam" id="PF13392"/>
    </source>
</evidence>
<keyword evidence="3" id="KW-0255">Endonuclease</keyword>
<feature type="region of interest" description="Disordered" evidence="1">
    <location>
        <begin position="332"/>
        <end position="361"/>
    </location>
</feature>
<sequence length="361" mass="39819">MVELLRLLRTPDSEGARARVRRDMAVYGLDSSHFTGQGTHRNPSRARLSAEAILSRSRPGTPRRKTYMLRRALSELGVEAVCVMCGLGGLWRGRRLVLEIDHINGDRLDNRIENLRYLCPSCHTQTVTYGGSGAPRRSKGVVAPKHRPAARRVAAPVVPRPRKPEPTEQERAELEAAVADSAGWADLARRLGLRASTGRRRTLQKRVSDSGLDTSHFKQRSAWRTYTDDSIAEAVASSESMRGVVDKLCVRVSVGALAHIARRIEAMGIETGHLTDVHDGAQELPFAREELRSAAASCRSVREVARRLGVSDDTRSRKALARMLEKHGLVLRPDDRGQPSAASMAQRSACTPTGRETSFRN</sequence>
<keyword evidence="4" id="KW-1185">Reference proteome</keyword>